<evidence type="ECO:0000313" key="2">
    <source>
        <dbReference type="Proteomes" id="UP001157502"/>
    </source>
</evidence>
<organism evidence="1 2">
    <name type="scientific">Dallia pectoralis</name>
    <name type="common">Alaska blackfish</name>
    <dbReference type="NCBI Taxonomy" id="75939"/>
    <lineage>
        <taxon>Eukaryota</taxon>
        <taxon>Metazoa</taxon>
        <taxon>Chordata</taxon>
        <taxon>Craniata</taxon>
        <taxon>Vertebrata</taxon>
        <taxon>Euteleostomi</taxon>
        <taxon>Actinopterygii</taxon>
        <taxon>Neopterygii</taxon>
        <taxon>Teleostei</taxon>
        <taxon>Protacanthopterygii</taxon>
        <taxon>Esociformes</taxon>
        <taxon>Umbridae</taxon>
        <taxon>Dallia</taxon>
    </lineage>
</organism>
<accession>A0ACC2G1U2</accession>
<reference evidence="1" key="1">
    <citation type="submission" date="2021-05" db="EMBL/GenBank/DDBJ databases">
        <authorList>
            <person name="Pan Q."/>
            <person name="Jouanno E."/>
            <person name="Zahm M."/>
            <person name="Klopp C."/>
            <person name="Cabau C."/>
            <person name="Louis A."/>
            <person name="Berthelot C."/>
            <person name="Parey E."/>
            <person name="Roest Crollius H."/>
            <person name="Montfort J."/>
            <person name="Robinson-Rechavi M."/>
            <person name="Bouchez O."/>
            <person name="Lampietro C."/>
            <person name="Lopez Roques C."/>
            <person name="Donnadieu C."/>
            <person name="Postlethwait J."/>
            <person name="Bobe J."/>
            <person name="Dillon D."/>
            <person name="Chandos A."/>
            <person name="von Hippel F."/>
            <person name="Guiguen Y."/>
        </authorList>
    </citation>
    <scope>NUCLEOTIDE SEQUENCE</scope>
    <source>
        <strain evidence="1">YG-Jan2019</strain>
    </source>
</reference>
<protein>
    <submittedName>
        <fullName evidence="1">Uncharacterized protein</fullName>
    </submittedName>
</protein>
<proteinExistence type="predicted"/>
<comment type="caution">
    <text evidence="1">The sequence shown here is derived from an EMBL/GenBank/DDBJ whole genome shotgun (WGS) entry which is preliminary data.</text>
</comment>
<dbReference type="EMBL" id="CM055746">
    <property type="protein sequence ID" value="KAJ7997488.1"/>
    <property type="molecule type" value="Genomic_DNA"/>
</dbReference>
<dbReference type="Proteomes" id="UP001157502">
    <property type="component" value="Chromosome 19"/>
</dbReference>
<evidence type="ECO:0000313" key="1">
    <source>
        <dbReference type="EMBL" id="KAJ7997488.1"/>
    </source>
</evidence>
<name>A0ACC2G1U2_DALPE</name>
<sequence>MAQTPDLKIFLLGKTGVGKSASGNTILGTNAFLSKTSLSSVTKKFQEEVCSFNEKLISVGDTPGIFLSTNDGSNDEIRAVCRRAMESSIPCYFLVIIKLESFTKEEKKAIRKFEIILGEDGVKRSCILLTYGDNAGGVAIEEIMEGNQGSDLHEVVRRFGGRCHLFDNKTQSKDQVKELLTKIEWNGKMAGEGSSSGASGASAVLELLDISESDSEQELSGGEGSSSTASGGSTVFDMLDSWTDLYCEPEPSAPNMEGLDERRIVLLGRSGVGKSASGNTILGLSGSDQFKADFSFNPVTDQTESKTAVVDNKKVTVIDTPGLSDKKLKPKQIYIEEAKTIIR</sequence>
<gene>
    <name evidence="1" type="ORF">DPEC_G00229550</name>
</gene>
<keyword evidence="2" id="KW-1185">Reference proteome</keyword>